<dbReference type="PANTHER" id="PTHR34297:SF2">
    <property type="entry name" value="ASP23_GLS24 FAMILY ENVELOPE STRESS RESPONSE PROTEIN"/>
    <property type="match status" value="1"/>
</dbReference>
<dbReference type="HOGENOM" id="CLU_113198_2_2_9"/>
<dbReference type="PATRIC" id="fig|476272.21.peg.3504"/>
<evidence type="ECO:0000313" key="3">
    <source>
        <dbReference type="EMBL" id="EEG50622.1"/>
    </source>
</evidence>
<evidence type="ECO:0000256" key="2">
    <source>
        <dbReference type="SAM" id="Phobius"/>
    </source>
</evidence>
<dbReference type="eggNOG" id="COG1302">
    <property type="taxonomic scope" value="Bacteria"/>
</dbReference>
<reference evidence="3 4" key="2">
    <citation type="submission" date="2009-02" db="EMBL/GenBank/DDBJ databases">
        <title>Draft genome sequence of Blautia hydrogenotrophica DSM 10507 (Ruminococcus hydrogenotrophicus DSM 10507).</title>
        <authorList>
            <person name="Sudarsanam P."/>
            <person name="Ley R."/>
            <person name="Guruge J."/>
            <person name="Turnbaugh P.J."/>
            <person name="Mahowald M."/>
            <person name="Liep D."/>
            <person name="Gordon J."/>
        </authorList>
    </citation>
    <scope>NUCLEOTIDE SEQUENCE [LARGE SCALE GENOMIC DNA]</scope>
    <source>
        <strain evidence="4">DSM 10507 / JCM 14656 / S5a33</strain>
    </source>
</reference>
<keyword evidence="2" id="KW-1133">Transmembrane helix</keyword>
<evidence type="ECO:0008006" key="5">
    <source>
        <dbReference type="Google" id="ProtNLM"/>
    </source>
</evidence>
<gene>
    <name evidence="3" type="ORF">RUMHYD_00498</name>
</gene>
<protein>
    <recommendedName>
        <fullName evidence="5">Alkaline shock protein 23</fullName>
    </recommendedName>
</protein>
<keyword evidence="2" id="KW-0812">Transmembrane</keyword>
<proteinExistence type="inferred from homology"/>
<organism evidence="3 4">
    <name type="scientific">Blautia hydrogenotrophica (strain DSM 10507 / JCM 14656 / S5a33)</name>
    <name type="common">Ruminococcus hydrogenotrophicus</name>
    <dbReference type="NCBI Taxonomy" id="476272"/>
    <lineage>
        <taxon>Bacteria</taxon>
        <taxon>Bacillati</taxon>
        <taxon>Bacillota</taxon>
        <taxon>Clostridia</taxon>
        <taxon>Lachnospirales</taxon>
        <taxon>Lachnospiraceae</taxon>
        <taxon>Blautia</taxon>
    </lineage>
</organism>
<name>C0CI34_BLAHS</name>
<dbReference type="Pfam" id="PF03780">
    <property type="entry name" value="Asp23"/>
    <property type="match status" value="1"/>
</dbReference>
<evidence type="ECO:0000256" key="1">
    <source>
        <dbReference type="ARBA" id="ARBA00005721"/>
    </source>
</evidence>
<accession>C0CI34</accession>
<keyword evidence="2" id="KW-0472">Membrane</keyword>
<comment type="similarity">
    <text evidence="1">Belongs to the asp23 family.</text>
</comment>
<dbReference type="Proteomes" id="UP000003100">
    <property type="component" value="Unassembled WGS sequence"/>
</dbReference>
<comment type="caution">
    <text evidence="3">The sequence shown here is derived from an EMBL/GenBank/DDBJ whole genome shotgun (WGS) entry which is preliminary data.</text>
</comment>
<dbReference type="PANTHER" id="PTHR34297">
    <property type="entry name" value="HYPOTHETICAL CYTOSOLIC PROTEIN-RELATED"/>
    <property type="match status" value="1"/>
</dbReference>
<keyword evidence="4" id="KW-1185">Reference proteome</keyword>
<sequence>MEVCVMNGRIDSGLGAIIIDTDVIATYAGSVAVECFGIIGMAAISMKDGLVKLLRRDSLKHGINVRIEEDNQICLDFHVIVAYGVNIGTIAENLQSNVKYKVEAFTGMKIKQINLLVEGVRAID</sequence>
<dbReference type="EMBL" id="ACBZ01000017">
    <property type="protein sequence ID" value="EEG50622.1"/>
    <property type="molecule type" value="Genomic_DNA"/>
</dbReference>
<feature type="transmembrane region" description="Helical" evidence="2">
    <location>
        <begin position="24"/>
        <end position="46"/>
    </location>
</feature>
<reference evidence="3 4" key="1">
    <citation type="submission" date="2009-01" db="EMBL/GenBank/DDBJ databases">
        <authorList>
            <person name="Fulton L."/>
            <person name="Clifton S."/>
            <person name="Fulton B."/>
            <person name="Xu J."/>
            <person name="Minx P."/>
            <person name="Pepin K.H."/>
            <person name="Johnson M."/>
            <person name="Bhonagiri V."/>
            <person name="Nash W.E."/>
            <person name="Mardis E.R."/>
            <person name="Wilson R.K."/>
        </authorList>
    </citation>
    <scope>NUCLEOTIDE SEQUENCE [LARGE SCALE GENOMIC DNA]</scope>
    <source>
        <strain evidence="4">DSM 10507 / JCM 14656 / S5a33</strain>
    </source>
</reference>
<evidence type="ECO:0000313" key="4">
    <source>
        <dbReference type="Proteomes" id="UP000003100"/>
    </source>
</evidence>
<dbReference type="InterPro" id="IPR005531">
    <property type="entry name" value="Asp23"/>
</dbReference>
<dbReference type="AlphaFoldDB" id="C0CI34"/>